<organism evidence="7 8">
    <name type="scientific">Periconia digitata</name>
    <dbReference type="NCBI Taxonomy" id="1303443"/>
    <lineage>
        <taxon>Eukaryota</taxon>
        <taxon>Fungi</taxon>
        <taxon>Dikarya</taxon>
        <taxon>Ascomycota</taxon>
        <taxon>Pezizomycotina</taxon>
        <taxon>Dothideomycetes</taxon>
        <taxon>Pleosporomycetidae</taxon>
        <taxon>Pleosporales</taxon>
        <taxon>Massarineae</taxon>
        <taxon>Periconiaceae</taxon>
        <taxon>Periconia</taxon>
    </lineage>
</organism>
<reference evidence="7" key="1">
    <citation type="submission" date="2023-01" db="EMBL/GenBank/DDBJ databases">
        <authorList>
            <person name="Van Ghelder C."/>
            <person name="Rancurel C."/>
        </authorList>
    </citation>
    <scope>NUCLEOTIDE SEQUENCE</scope>
    <source>
        <strain evidence="7">CNCM I-4278</strain>
    </source>
</reference>
<dbReference type="InterPro" id="IPR013087">
    <property type="entry name" value="Znf_C2H2_type"/>
</dbReference>
<dbReference type="InterPro" id="IPR027377">
    <property type="entry name" value="ZAR1/RTP1-5-like_Znf-3CxxC"/>
</dbReference>
<dbReference type="Pfam" id="PF13695">
    <property type="entry name" value="Zn_ribbon_3CxxC"/>
    <property type="match status" value="1"/>
</dbReference>
<evidence type="ECO:0000256" key="5">
    <source>
        <dbReference type="SAM" id="MobiDB-lite"/>
    </source>
</evidence>
<evidence type="ECO:0000256" key="4">
    <source>
        <dbReference type="PROSITE-ProRule" id="PRU00042"/>
    </source>
</evidence>
<feature type="domain" description="C2H2-type" evidence="6">
    <location>
        <begin position="25"/>
        <end position="50"/>
    </location>
</feature>
<evidence type="ECO:0000313" key="7">
    <source>
        <dbReference type="EMBL" id="CAI6342383.1"/>
    </source>
</evidence>
<sequence length="255" mass="29647">MLNLIYPSDLCKLRSTNNNIDTMNSRCVPCDRDFSSDEALQQHKRDSSAHKFDCTTCDRQFSNDRARAQHYQNAAIHAQSFEHPIDLAMPPQKQKPTTKRKSTMKPKSTKKWSMYPSLHNDVSDLLYEDNLFFSFYEKDDDNSCIDDYDTNIMGQFTCSNTACLAVWKSKQIAITIRRYSNERYNVRVYYQSCKRCRMTSEPQLDYSYTERVAYRLKKWSGVQVERPPFSGQSDGPHRSDPCEGCKQGHCSKMGL</sequence>
<evidence type="ECO:0000256" key="3">
    <source>
        <dbReference type="ARBA" id="ARBA00022833"/>
    </source>
</evidence>
<dbReference type="AlphaFoldDB" id="A0A9W4USR6"/>
<comment type="caution">
    <text evidence="7">The sequence shown here is derived from an EMBL/GenBank/DDBJ whole genome shotgun (WGS) entry which is preliminary data.</text>
</comment>
<feature type="region of interest" description="Disordered" evidence="5">
    <location>
        <begin position="225"/>
        <end position="255"/>
    </location>
</feature>
<dbReference type="Pfam" id="PF12171">
    <property type="entry name" value="zf-C2H2_jaz"/>
    <property type="match status" value="1"/>
</dbReference>
<evidence type="ECO:0000259" key="6">
    <source>
        <dbReference type="PROSITE" id="PS50157"/>
    </source>
</evidence>
<dbReference type="Gene3D" id="3.30.160.60">
    <property type="entry name" value="Classic Zinc Finger"/>
    <property type="match status" value="1"/>
</dbReference>
<evidence type="ECO:0000256" key="1">
    <source>
        <dbReference type="ARBA" id="ARBA00022723"/>
    </source>
</evidence>
<keyword evidence="3" id="KW-0862">Zinc</keyword>
<feature type="domain" description="C2H2-type" evidence="6">
    <location>
        <begin position="52"/>
        <end position="82"/>
    </location>
</feature>
<dbReference type="PROSITE" id="PS50157">
    <property type="entry name" value="ZINC_FINGER_C2H2_2"/>
    <property type="match status" value="2"/>
</dbReference>
<dbReference type="InterPro" id="IPR022755">
    <property type="entry name" value="Znf_C2H2_jaz"/>
</dbReference>
<feature type="region of interest" description="Disordered" evidence="5">
    <location>
        <begin position="88"/>
        <end position="110"/>
    </location>
</feature>
<accession>A0A9W4USR6</accession>
<proteinExistence type="predicted"/>
<keyword evidence="2 4" id="KW-0863">Zinc-finger</keyword>
<feature type="compositionally biased region" description="Basic residues" evidence="5">
    <location>
        <begin position="96"/>
        <end position="110"/>
    </location>
</feature>
<gene>
    <name evidence="7" type="ORF">PDIGIT_LOCUS15590</name>
</gene>
<dbReference type="OrthoDB" id="8121437at2759"/>
<dbReference type="Proteomes" id="UP001152607">
    <property type="component" value="Unassembled WGS sequence"/>
</dbReference>
<keyword evidence="8" id="KW-1185">Reference proteome</keyword>
<dbReference type="SMART" id="SM01328">
    <property type="entry name" value="zf-3CxxC"/>
    <property type="match status" value="1"/>
</dbReference>
<keyword evidence="1" id="KW-0479">Metal-binding</keyword>
<dbReference type="EMBL" id="CAOQHR010000013">
    <property type="protein sequence ID" value="CAI6342383.1"/>
    <property type="molecule type" value="Genomic_DNA"/>
</dbReference>
<dbReference type="GO" id="GO:0008270">
    <property type="term" value="F:zinc ion binding"/>
    <property type="evidence" value="ECO:0007669"/>
    <property type="project" value="UniProtKB-KW"/>
</dbReference>
<name>A0A9W4USR6_9PLEO</name>
<evidence type="ECO:0000313" key="8">
    <source>
        <dbReference type="Proteomes" id="UP001152607"/>
    </source>
</evidence>
<protein>
    <recommendedName>
        <fullName evidence="6">C2H2-type domain-containing protein</fullName>
    </recommendedName>
</protein>
<evidence type="ECO:0000256" key="2">
    <source>
        <dbReference type="ARBA" id="ARBA00022771"/>
    </source>
</evidence>